<keyword evidence="2" id="KW-1185">Reference proteome</keyword>
<evidence type="ECO:0000313" key="2">
    <source>
        <dbReference type="Proteomes" id="UP001165065"/>
    </source>
</evidence>
<comment type="caution">
    <text evidence="1">The sequence shown here is derived from an EMBL/GenBank/DDBJ whole genome shotgun (WGS) entry which is preliminary data.</text>
</comment>
<dbReference type="AlphaFoldDB" id="A0A9W7LCL2"/>
<evidence type="ECO:0000313" key="1">
    <source>
        <dbReference type="EMBL" id="GMI44938.1"/>
    </source>
</evidence>
<dbReference type="EMBL" id="BRYA01001522">
    <property type="protein sequence ID" value="GMI44938.1"/>
    <property type="molecule type" value="Genomic_DNA"/>
</dbReference>
<dbReference type="OrthoDB" id="10355814at2759"/>
<proteinExistence type="predicted"/>
<organism evidence="1 2">
    <name type="scientific">Triparma columacea</name>
    <dbReference type="NCBI Taxonomy" id="722753"/>
    <lineage>
        <taxon>Eukaryota</taxon>
        <taxon>Sar</taxon>
        <taxon>Stramenopiles</taxon>
        <taxon>Ochrophyta</taxon>
        <taxon>Bolidophyceae</taxon>
        <taxon>Parmales</taxon>
        <taxon>Triparmaceae</taxon>
        <taxon>Triparma</taxon>
    </lineage>
</organism>
<name>A0A9W7LCL2_9STRA</name>
<dbReference type="Proteomes" id="UP001165065">
    <property type="component" value="Unassembled WGS sequence"/>
</dbReference>
<sequence length="337" mass="37411">MNTVLNSRISDASMEKVASLTSKPISASQESRIRATLNDYRNHRLLIADEAHDNGDDTLLRPYLGSRDVYVNTIDDKGLFDHLRLLGEATVDDPTGGNVQNMLSRKVAELELASQWPEVNFTVPKDVLKTVVATVVNSNPAFAVANKRRPIGFPPHLITVLLTRNVGRKNYASHALMYSFGRRYGLRAGEIGSFNPFFSITDVKRLSDGSMSVTIAFHAEKEGPREDVKLKVIRGKITWHPDCANDDVYLLNSAMETVLGFGVVEKTEDGKDFTFVQHARKLLEENIDEVLGHGFPIPDQCFLESLFLPGDVLVALKEKLYGSAKRQALAISRILSV</sequence>
<reference evidence="2" key="1">
    <citation type="journal article" date="2023" name="Commun. Biol.">
        <title>Genome analysis of Parmales, the sister group of diatoms, reveals the evolutionary specialization of diatoms from phago-mixotrophs to photoautotrophs.</title>
        <authorList>
            <person name="Ban H."/>
            <person name="Sato S."/>
            <person name="Yoshikawa S."/>
            <person name="Yamada K."/>
            <person name="Nakamura Y."/>
            <person name="Ichinomiya M."/>
            <person name="Sato N."/>
            <person name="Blanc-Mathieu R."/>
            <person name="Endo H."/>
            <person name="Kuwata A."/>
            <person name="Ogata H."/>
        </authorList>
    </citation>
    <scope>NUCLEOTIDE SEQUENCE [LARGE SCALE GENOMIC DNA]</scope>
</reference>
<accession>A0A9W7LCL2</accession>
<protein>
    <submittedName>
        <fullName evidence="1">Uncharacterized protein</fullName>
    </submittedName>
</protein>
<gene>
    <name evidence="1" type="ORF">TrCOL_g40</name>
</gene>
<feature type="non-terminal residue" evidence="1">
    <location>
        <position position="337"/>
    </location>
</feature>